<dbReference type="AlphaFoldDB" id="A0A1E5G4U6"/>
<accession>A0A1E5G4U6</accession>
<evidence type="ECO:0000313" key="2">
    <source>
        <dbReference type="EMBL" id="OEF98196.1"/>
    </source>
</evidence>
<comment type="caution">
    <text evidence="2">The sequence shown here is derived from an EMBL/GenBank/DDBJ whole genome shotgun (WGS) entry which is preliminary data.</text>
</comment>
<evidence type="ECO:0000313" key="3">
    <source>
        <dbReference type="Proteomes" id="UP000094296"/>
    </source>
</evidence>
<evidence type="ECO:0000256" key="1">
    <source>
        <dbReference type="SAM" id="Phobius"/>
    </source>
</evidence>
<dbReference type="OrthoDB" id="9907418at2"/>
<feature type="transmembrane region" description="Helical" evidence="1">
    <location>
        <begin position="47"/>
        <end position="67"/>
    </location>
</feature>
<dbReference type="RefSeq" id="WP_069641688.1">
    <property type="nucleotide sequence ID" value="NZ_MIJE01000001.1"/>
</dbReference>
<keyword evidence="1" id="KW-0812">Transmembrane</keyword>
<keyword evidence="1" id="KW-1133">Transmembrane helix</keyword>
<dbReference type="STRING" id="766136.BHF68_00460"/>
<proteinExistence type="predicted"/>
<gene>
    <name evidence="2" type="ORF">BHF68_00460</name>
</gene>
<dbReference type="Proteomes" id="UP000094296">
    <property type="component" value="Unassembled WGS sequence"/>
</dbReference>
<name>A0A1E5G4U6_9FIRM</name>
<keyword evidence="1" id="KW-0472">Membrane</keyword>
<sequence length="70" mass="8039">MLILVLLIISALVTVWSMIEIVSPRLVFKLYQRVGFLQMPEKSAIRLIRIDGVISWLIFSIVTGYLYGKL</sequence>
<reference evidence="2 3" key="1">
    <citation type="submission" date="2016-09" db="EMBL/GenBank/DDBJ databases">
        <title>Draft genome sequence for the type strain of Desulfuribacillus alkaliarsenatis AHT28, an obligately anaerobic, sulfidogenic bacterium isolated from Russian soda lake sediments.</title>
        <authorList>
            <person name="Abin C.A."/>
            <person name="Hollibaugh J.T."/>
        </authorList>
    </citation>
    <scope>NUCLEOTIDE SEQUENCE [LARGE SCALE GENOMIC DNA]</scope>
    <source>
        <strain evidence="2 3">AHT28</strain>
    </source>
</reference>
<protein>
    <submittedName>
        <fullName evidence="2">Uncharacterized protein</fullName>
    </submittedName>
</protein>
<dbReference type="EMBL" id="MIJE01000001">
    <property type="protein sequence ID" value="OEF98196.1"/>
    <property type="molecule type" value="Genomic_DNA"/>
</dbReference>
<keyword evidence="3" id="KW-1185">Reference proteome</keyword>
<organism evidence="2 3">
    <name type="scientific">Desulfuribacillus alkaliarsenatis</name>
    <dbReference type="NCBI Taxonomy" id="766136"/>
    <lineage>
        <taxon>Bacteria</taxon>
        <taxon>Bacillati</taxon>
        <taxon>Bacillota</taxon>
        <taxon>Desulfuribacillia</taxon>
        <taxon>Desulfuribacillales</taxon>
        <taxon>Desulfuribacillaceae</taxon>
        <taxon>Desulfuribacillus</taxon>
    </lineage>
</organism>